<dbReference type="InterPro" id="IPR004761">
    <property type="entry name" value="Spore_GerAB"/>
</dbReference>
<dbReference type="PANTHER" id="PTHR34975:SF2">
    <property type="entry name" value="SPORE GERMINATION PROTEIN A2"/>
    <property type="match status" value="1"/>
</dbReference>
<proteinExistence type="inferred from homology"/>
<reference evidence="10" key="1">
    <citation type="journal article" date="2019" name="Int. J. Syst. Evol. Microbiol.">
        <title>The Global Catalogue of Microorganisms (GCM) 10K type strain sequencing project: providing services to taxonomists for standard genome sequencing and annotation.</title>
        <authorList>
            <consortium name="The Broad Institute Genomics Platform"/>
            <consortium name="The Broad Institute Genome Sequencing Center for Infectious Disease"/>
            <person name="Wu L."/>
            <person name="Ma J."/>
        </authorList>
    </citation>
    <scope>NUCLEOTIDE SEQUENCE [LARGE SCALE GENOMIC DNA]</scope>
    <source>
        <strain evidence="10">CGMCC 4.1641</strain>
    </source>
</reference>
<organism evidence="9 10">
    <name type="scientific">Cohnella boryungensis</name>
    <dbReference type="NCBI Taxonomy" id="768479"/>
    <lineage>
        <taxon>Bacteria</taxon>
        <taxon>Bacillati</taxon>
        <taxon>Bacillota</taxon>
        <taxon>Bacilli</taxon>
        <taxon>Bacillales</taxon>
        <taxon>Paenibacillaceae</taxon>
        <taxon>Cohnella</taxon>
    </lineage>
</organism>
<keyword evidence="10" id="KW-1185">Reference proteome</keyword>
<feature type="transmembrane region" description="Helical" evidence="8">
    <location>
        <begin position="181"/>
        <end position="202"/>
    </location>
</feature>
<protein>
    <submittedName>
        <fullName evidence="9">Endospore germination permease</fullName>
    </submittedName>
</protein>
<dbReference type="EMBL" id="JBHSED010000015">
    <property type="protein sequence ID" value="MFC4303819.1"/>
    <property type="molecule type" value="Genomic_DNA"/>
</dbReference>
<feature type="transmembrane region" description="Helical" evidence="8">
    <location>
        <begin position="80"/>
        <end position="103"/>
    </location>
</feature>
<dbReference type="Gene3D" id="1.20.1740.10">
    <property type="entry name" value="Amino acid/polyamine transporter I"/>
    <property type="match status" value="1"/>
</dbReference>
<keyword evidence="3" id="KW-0813">Transport</keyword>
<feature type="transmembrane region" description="Helical" evidence="8">
    <location>
        <begin position="12"/>
        <end position="33"/>
    </location>
</feature>
<keyword evidence="7 8" id="KW-0472">Membrane</keyword>
<evidence type="ECO:0000256" key="5">
    <source>
        <dbReference type="ARBA" id="ARBA00022692"/>
    </source>
</evidence>
<evidence type="ECO:0000256" key="6">
    <source>
        <dbReference type="ARBA" id="ARBA00022989"/>
    </source>
</evidence>
<feature type="transmembrane region" description="Helical" evidence="8">
    <location>
        <begin position="332"/>
        <end position="355"/>
    </location>
</feature>
<feature type="transmembrane region" description="Helical" evidence="8">
    <location>
        <begin position="39"/>
        <end position="60"/>
    </location>
</feature>
<feature type="transmembrane region" description="Helical" evidence="8">
    <location>
        <begin position="302"/>
        <end position="320"/>
    </location>
</feature>
<feature type="transmembrane region" description="Helical" evidence="8">
    <location>
        <begin position="255"/>
        <end position="281"/>
    </location>
</feature>
<dbReference type="NCBIfam" id="TIGR00912">
    <property type="entry name" value="2A0309"/>
    <property type="match status" value="1"/>
</dbReference>
<sequence>MRKQQISELQFFFIIFVSIASLTFFSVPSQLISKVKQDLWLSMALGTLIDASVACLLYWLGLKYAGKSMIEYSRAILGPLGNLVSVIVLVFFLAVSVTAIWIYSDFLSSSLLPDTPLVVFSASLTLCAGWAAYKGIETIARLSQIIGVIVLLSSLILFTASLPIVNLTYLLPQFEHGLRPAFIGSIYPGSWFGICIMMGMLMPHMSRPASTLRVKVNAVLLGALVMTAYMLYSIAVMGPYMASEMENPIYVYTRVAHLIIFERVEIFTLLIFISGSFITFSTLYYSTARGCAQLFRMSSDKGWIYALSPVFVICPVLPFSKSIGQWSPYLDFWFPVLALGIEGGSSMLLFVVALIRNRK</sequence>
<feature type="transmembrane region" description="Helical" evidence="8">
    <location>
        <begin position="115"/>
        <end position="133"/>
    </location>
</feature>
<comment type="similarity">
    <text evidence="2">Belongs to the amino acid-polyamine-organocation (APC) superfamily. Spore germination protein (SGP) (TC 2.A.3.9) family.</text>
</comment>
<evidence type="ECO:0000256" key="1">
    <source>
        <dbReference type="ARBA" id="ARBA00004141"/>
    </source>
</evidence>
<evidence type="ECO:0000256" key="8">
    <source>
        <dbReference type="SAM" id="Phobius"/>
    </source>
</evidence>
<dbReference type="RefSeq" id="WP_204603722.1">
    <property type="nucleotide sequence ID" value="NZ_JBHSED010000015.1"/>
</dbReference>
<dbReference type="Proteomes" id="UP001595755">
    <property type="component" value="Unassembled WGS sequence"/>
</dbReference>
<accession>A0ABV8SBD5</accession>
<evidence type="ECO:0000256" key="2">
    <source>
        <dbReference type="ARBA" id="ARBA00007998"/>
    </source>
</evidence>
<evidence type="ECO:0000256" key="7">
    <source>
        <dbReference type="ARBA" id="ARBA00023136"/>
    </source>
</evidence>
<comment type="caution">
    <text evidence="9">The sequence shown here is derived from an EMBL/GenBank/DDBJ whole genome shotgun (WGS) entry which is preliminary data.</text>
</comment>
<feature type="transmembrane region" description="Helical" evidence="8">
    <location>
        <begin position="214"/>
        <end position="235"/>
    </location>
</feature>
<keyword evidence="5 8" id="KW-0812">Transmembrane</keyword>
<keyword evidence="6 8" id="KW-1133">Transmembrane helix</keyword>
<evidence type="ECO:0000256" key="3">
    <source>
        <dbReference type="ARBA" id="ARBA00022448"/>
    </source>
</evidence>
<name>A0ABV8SBD5_9BACL</name>
<evidence type="ECO:0000313" key="10">
    <source>
        <dbReference type="Proteomes" id="UP001595755"/>
    </source>
</evidence>
<gene>
    <name evidence="9" type="ORF">ACFO1S_10225</name>
</gene>
<evidence type="ECO:0000313" key="9">
    <source>
        <dbReference type="EMBL" id="MFC4303819.1"/>
    </source>
</evidence>
<comment type="subcellular location">
    <subcellularLocation>
        <location evidence="1">Membrane</location>
        <topology evidence="1">Multi-pass membrane protein</topology>
    </subcellularLocation>
</comment>
<evidence type="ECO:0000256" key="4">
    <source>
        <dbReference type="ARBA" id="ARBA00022544"/>
    </source>
</evidence>
<dbReference type="PANTHER" id="PTHR34975">
    <property type="entry name" value="SPORE GERMINATION PROTEIN A2"/>
    <property type="match status" value="1"/>
</dbReference>
<dbReference type="Pfam" id="PF03845">
    <property type="entry name" value="Spore_permease"/>
    <property type="match status" value="1"/>
</dbReference>
<keyword evidence="4" id="KW-0309">Germination</keyword>
<feature type="transmembrane region" description="Helical" evidence="8">
    <location>
        <begin position="145"/>
        <end position="169"/>
    </location>
</feature>